<dbReference type="InterPro" id="IPR032675">
    <property type="entry name" value="LRR_dom_sf"/>
</dbReference>
<evidence type="ECO:0008006" key="3">
    <source>
        <dbReference type="Google" id="ProtNLM"/>
    </source>
</evidence>
<dbReference type="Gene3D" id="3.80.10.10">
    <property type="entry name" value="Ribonuclease Inhibitor"/>
    <property type="match status" value="1"/>
</dbReference>
<organism evidence="1 2">
    <name type="scientific">Actinoplanes xinjiangensis</name>
    <dbReference type="NCBI Taxonomy" id="512350"/>
    <lineage>
        <taxon>Bacteria</taxon>
        <taxon>Bacillati</taxon>
        <taxon>Actinomycetota</taxon>
        <taxon>Actinomycetes</taxon>
        <taxon>Micromonosporales</taxon>
        <taxon>Micromonosporaceae</taxon>
        <taxon>Actinoplanes</taxon>
    </lineage>
</organism>
<sequence length="307" mass="32975">MGIYEHVEIFAGLPVVAADDDEVTVADPAAVTWRISMEDFEAAPEEFEAAFEQLLQRTGPAGPTALIVGEWGSAYDTPFPYQLLVDNAARLSGLRSLFVGDLTGEECEISWINQADITALIEAFPALERLWIRGGTGLGMRPVRHEGLRELIFQSGGLPAGVVRAVGASDLPHLSHLELWLGVDQYGGDARADDLAPILAGRSLPALTYLGLRNAEVAEEIAAAVAAAPIVARLTDLDLSMGVLGDTGAETLLAGQPLTHLRKLDLSHHFMSTETAQRVVDELPGVEVDVSDPQKEEEWGRYTAVSE</sequence>
<keyword evidence="2" id="KW-1185">Reference proteome</keyword>
<proteinExistence type="predicted"/>
<name>A0A316EJU6_9ACTN</name>
<dbReference type="AlphaFoldDB" id="A0A316EJU6"/>
<dbReference type="NCBIfam" id="NF038076">
    <property type="entry name" value="fam_STM4015"/>
    <property type="match status" value="1"/>
</dbReference>
<dbReference type="RefSeq" id="WP_109601977.1">
    <property type="nucleotide sequence ID" value="NZ_BONA01000085.1"/>
</dbReference>
<dbReference type="InterPro" id="IPR047722">
    <property type="entry name" value="STM4015-like"/>
</dbReference>
<evidence type="ECO:0000313" key="2">
    <source>
        <dbReference type="Proteomes" id="UP000245697"/>
    </source>
</evidence>
<dbReference type="EMBL" id="QGGR01000031">
    <property type="protein sequence ID" value="PWK32027.1"/>
    <property type="molecule type" value="Genomic_DNA"/>
</dbReference>
<dbReference type="Proteomes" id="UP000245697">
    <property type="component" value="Unassembled WGS sequence"/>
</dbReference>
<comment type="caution">
    <text evidence="1">The sequence shown here is derived from an EMBL/GenBank/DDBJ whole genome shotgun (WGS) entry which is preliminary data.</text>
</comment>
<reference evidence="1 2" key="1">
    <citation type="submission" date="2018-05" db="EMBL/GenBank/DDBJ databases">
        <title>Genomic Encyclopedia of Archaeal and Bacterial Type Strains, Phase II (KMG-II): from individual species to whole genera.</title>
        <authorList>
            <person name="Goeker M."/>
        </authorList>
    </citation>
    <scope>NUCLEOTIDE SEQUENCE [LARGE SCALE GENOMIC DNA]</scope>
    <source>
        <strain evidence="1 2">DSM 45184</strain>
    </source>
</reference>
<dbReference type="OrthoDB" id="9781345at2"/>
<dbReference type="SUPFAM" id="SSF52047">
    <property type="entry name" value="RNI-like"/>
    <property type="match status" value="1"/>
</dbReference>
<protein>
    <recommendedName>
        <fullName evidence="3">Leucine rich repeat (LRR) protein</fullName>
    </recommendedName>
</protein>
<evidence type="ECO:0000313" key="1">
    <source>
        <dbReference type="EMBL" id="PWK32027.1"/>
    </source>
</evidence>
<accession>A0A316EJU6</accession>
<gene>
    <name evidence="1" type="ORF">BC793_13122</name>
</gene>